<dbReference type="PANTHER" id="PTHR42964:SF1">
    <property type="entry name" value="POLYKETIDE BIOSYNTHESIS ENOYL-COA HYDRATASE PKSH-RELATED"/>
    <property type="match status" value="1"/>
</dbReference>
<sequence length="248" mass="27943">MNYNFIKTEIKDHVFTLTLDREAKRNAFTPTTVNEIAHALKQANDNDEIHVLVLKANGPVFCAGMDLKTFQNKELDTPNPEIKNQDISLGEVFDNFNKPSIAVVQGDVIAGGFLYILGCTYVFAKNDLNFRLPEIALGIFPFQVMAGLRRIMPEKKVLQLCLDPNPFNTEKAIELGLVDGYLEQMDLETFVGSFAEKSGFAMKAGIEALKAIRDIESSKQYDFLLQALDKLKDREEVKKSMDEKLNKN</sequence>
<proteinExistence type="inferred from homology"/>
<dbReference type="PANTHER" id="PTHR42964">
    <property type="entry name" value="ENOYL-COA HYDRATASE"/>
    <property type="match status" value="1"/>
</dbReference>
<protein>
    <submittedName>
        <fullName evidence="2">Enoyl-CoA hydratase/isomerase family protein</fullName>
    </submittedName>
</protein>
<dbReference type="RefSeq" id="WP_380894398.1">
    <property type="nucleotide sequence ID" value="NZ_JBHTKY010000001.1"/>
</dbReference>
<name>A0ABW3RGB9_9SPHI</name>
<dbReference type="Pfam" id="PF00378">
    <property type="entry name" value="ECH_1"/>
    <property type="match status" value="1"/>
</dbReference>
<dbReference type="CDD" id="cd06558">
    <property type="entry name" value="crotonase-like"/>
    <property type="match status" value="1"/>
</dbReference>
<gene>
    <name evidence="2" type="ORF">ACFQ2C_00705</name>
</gene>
<comment type="similarity">
    <text evidence="1">Belongs to the enoyl-CoA hydratase/isomerase family.</text>
</comment>
<evidence type="ECO:0000256" key="1">
    <source>
        <dbReference type="ARBA" id="ARBA00005254"/>
    </source>
</evidence>
<accession>A0ABW3RGB9</accession>
<dbReference type="Gene3D" id="3.90.226.10">
    <property type="entry name" value="2-enoyl-CoA Hydratase, Chain A, domain 1"/>
    <property type="match status" value="1"/>
</dbReference>
<dbReference type="SUPFAM" id="SSF52096">
    <property type="entry name" value="ClpP/crotonase"/>
    <property type="match status" value="1"/>
</dbReference>
<dbReference type="InterPro" id="IPR051683">
    <property type="entry name" value="Enoyl-CoA_Hydratase/Isomerase"/>
</dbReference>
<reference evidence="3" key="1">
    <citation type="journal article" date="2019" name="Int. J. Syst. Evol. Microbiol.">
        <title>The Global Catalogue of Microorganisms (GCM) 10K type strain sequencing project: providing services to taxonomists for standard genome sequencing and annotation.</title>
        <authorList>
            <consortium name="The Broad Institute Genomics Platform"/>
            <consortium name="The Broad Institute Genome Sequencing Center for Infectious Disease"/>
            <person name="Wu L."/>
            <person name="Ma J."/>
        </authorList>
    </citation>
    <scope>NUCLEOTIDE SEQUENCE [LARGE SCALE GENOMIC DNA]</scope>
    <source>
        <strain evidence="3">CCUG 52468</strain>
    </source>
</reference>
<dbReference type="Proteomes" id="UP001597205">
    <property type="component" value="Unassembled WGS sequence"/>
</dbReference>
<dbReference type="InterPro" id="IPR029045">
    <property type="entry name" value="ClpP/crotonase-like_dom_sf"/>
</dbReference>
<keyword evidence="3" id="KW-1185">Reference proteome</keyword>
<dbReference type="InterPro" id="IPR001753">
    <property type="entry name" value="Enoyl-CoA_hydra/iso"/>
</dbReference>
<evidence type="ECO:0000313" key="3">
    <source>
        <dbReference type="Proteomes" id="UP001597205"/>
    </source>
</evidence>
<dbReference type="EMBL" id="JBHTKY010000001">
    <property type="protein sequence ID" value="MFD1164116.1"/>
    <property type="molecule type" value="Genomic_DNA"/>
</dbReference>
<organism evidence="2 3">
    <name type="scientific">Sphingobacterium daejeonense</name>
    <dbReference type="NCBI Taxonomy" id="371142"/>
    <lineage>
        <taxon>Bacteria</taxon>
        <taxon>Pseudomonadati</taxon>
        <taxon>Bacteroidota</taxon>
        <taxon>Sphingobacteriia</taxon>
        <taxon>Sphingobacteriales</taxon>
        <taxon>Sphingobacteriaceae</taxon>
        <taxon>Sphingobacterium</taxon>
    </lineage>
</organism>
<evidence type="ECO:0000313" key="2">
    <source>
        <dbReference type="EMBL" id="MFD1164116.1"/>
    </source>
</evidence>
<comment type="caution">
    <text evidence="2">The sequence shown here is derived from an EMBL/GenBank/DDBJ whole genome shotgun (WGS) entry which is preliminary data.</text>
</comment>